<dbReference type="GO" id="GO:0030246">
    <property type="term" value="F:carbohydrate binding"/>
    <property type="evidence" value="ECO:0007669"/>
    <property type="project" value="UniProtKB-UniRule"/>
</dbReference>
<dbReference type="Proteomes" id="UP000828390">
    <property type="component" value="Unassembled WGS sequence"/>
</dbReference>
<feature type="domain" description="Galectin" evidence="3">
    <location>
        <begin position="12"/>
        <end position="119"/>
    </location>
</feature>
<organism evidence="4 5">
    <name type="scientific">Dreissena polymorpha</name>
    <name type="common">Zebra mussel</name>
    <name type="synonym">Mytilus polymorpha</name>
    <dbReference type="NCBI Taxonomy" id="45954"/>
    <lineage>
        <taxon>Eukaryota</taxon>
        <taxon>Metazoa</taxon>
        <taxon>Spiralia</taxon>
        <taxon>Lophotrochozoa</taxon>
        <taxon>Mollusca</taxon>
        <taxon>Bivalvia</taxon>
        <taxon>Autobranchia</taxon>
        <taxon>Heteroconchia</taxon>
        <taxon>Euheterodonta</taxon>
        <taxon>Imparidentia</taxon>
        <taxon>Neoheterodontei</taxon>
        <taxon>Myida</taxon>
        <taxon>Dreissenoidea</taxon>
        <taxon>Dreissenidae</taxon>
        <taxon>Dreissena</taxon>
    </lineage>
</organism>
<dbReference type="SMART" id="SM00908">
    <property type="entry name" value="Gal-bind_lectin"/>
    <property type="match status" value="1"/>
</dbReference>
<protein>
    <recommendedName>
        <fullName evidence="2">Galectin</fullName>
    </recommendedName>
</protein>
<dbReference type="InterPro" id="IPR044156">
    <property type="entry name" value="Galectin-like"/>
</dbReference>
<dbReference type="InterPro" id="IPR001079">
    <property type="entry name" value="Galectin_CRD"/>
</dbReference>
<dbReference type="InterPro" id="IPR013320">
    <property type="entry name" value="ConA-like_dom_sf"/>
</dbReference>
<dbReference type="PROSITE" id="PS51304">
    <property type="entry name" value="GALECTIN"/>
    <property type="match status" value="1"/>
</dbReference>
<dbReference type="AlphaFoldDB" id="A0A9D4JY86"/>
<comment type="caution">
    <text evidence="4">The sequence shown here is derived from an EMBL/GenBank/DDBJ whole genome shotgun (WGS) entry which is preliminary data.</text>
</comment>
<dbReference type="CDD" id="cd00070">
    <property type="entry name" value="GLECT"/>
    <property type="match status" value="1"/>
</dbReference>
<dbReference type="SUPFAM" id="SSF49899">
    <property type="entry name" value="Concanavalin A-like lectins/glucanases"/>
    <property type="match status" value="1"/>
</dbReference>
<evidence type="ECO:0000256" key="2">
    <source>
        <dbReference type="RuleBase" id="RU102079"/>
    </source>
</evidence>
<name>A0A9D4JY86_DREPO</name>
<dbReference type="EMBL" id="JAIWYP010000005">
    <property type="protein sequence ID" value="KAH3824703.1"/>
    <property type="molecule type" value="Genomic_DNA"/>
</dbReference>
<keyword evidence="5" id="KW-1185">Reference proteome</keyword>
<dbReference type="PANTHER" id="PTHR11346">
    <property type="entry name" value="GALECTIN"/>
    <property type="match status" value="1"/>
</dbReference>
<reference evidence="4" key="2">
    <citation type="submission" date="2020-11" db="EMBL/GenBank/DDBJ databases">
        <authorList>
            <person name="McCartney M.A."/>
            <person name="Auch B."/>
            <person name="Kono T."/>
            <person name="Mallez S."/>
            <person name="Becker A."/>
            <person name="Gohl D.M."/>
            <person name="Silverstein K.A.T."/>
            <person name="Koren S."/>
            <person name="Bechman K.B."/>
            <person name="Herman A."/>
            <person name="Abrahante J.E."/>
            <person name="Garbe J."/>
        </authorList>
    </citation>
    <scope>NUCLEOTIDE SEQUENCE</scope>
    <source>
        <strain evidence="4">Duluth1</strain>
        <tissue evidence="4">Whole animal</tissue>
    </source>
</reference>
<accession>A0A9D4JY86</accession>
<proteinExistence type="predicted"/>
<dbReference type="Pfam" id="PF00337">
    <property type="entry name" value="Gal-bind_lectin"/>
    <property type="match status" value="1"/>
</dbReference>
<dbReference type="SMART" id="SM00276">
    <property type="entry name" value="GLECT"/>
    <property type="match status" value="1"/>
</dbReference>
<dbReference type="PANTHER" id="PTHR11346:SF176">
    <property type="entry name" value="32 KDA BETA-GALACTOSIDE-BINDING LECTIN LEC-3"/>
    <property type="match status" value="1"/>
</dbReference>
<evidence type="ECO:0000259" key="3">
    <source>
        <dbReference type="PROSITE" id="PS51304"/>
    </source>
</evidence>
<dbReference type="Gene3D" id="2.60.120.200">
    <property type="match status" value="1"/>
</dbReference>
<evidence type="ECO:0000313" key="4">
    <source>
        <dbReference type="EMBL" id="KAH3824703.1"/>
    </source>
</evidence>
<evidence type="ECO:0000313" key="5">
    <source>
        <dbReference type="Proteomes" id="UP000828390"/>
    </source>
</evidence>
<keyword evidence="1 2" id="KW-0430">Lectin</keyword>
<gene>
    <name evidence="4" type="ORF">DPMN_126555</name>
</gene>
<reference evidence="4" key="1">
    <citation type="journal article" date="2019" name="bioRxiv">
        <title>The Genome of the Zebra Mussel, Dreissena polymorpha: A Resource for Invasive Species Research.</title>
        <authorList>
            <person name="McCartney M.A."/>
            <person name="Auch B."/>
            <person name="Kono T."/>
            <person name="Mallez S."/>
            <person name="Zhang Y."/>
            <person name="Obille A."/>
            <person name="Becker A."/>
            <person name="Abrahante J.E."/>
            <person name="Garbe J."/>
            <person name="Badalamenti J.P."/>
            <person name="Herman A."/>
            <person name="Mangelson H."/>
            <person name="Liachko I."/>
            <person name="Sullivan S."/>
            <person name="Sone E.D."/>
            <person name="Koren S."/>
            <person name="Silverstein K.A.T."/>
            <person name="Beckman K.B."/>
            <person name="Gohl D.M."/>
        </authorList>
    </citation>
    <scope>NUCLEOTIDE SEQUENCE</scope>
    <source>
        <strain evidence="4">Duluth1</strain>
        <tissue evidence="4">Whole animal</tissue>
    </source>
</reference>
<evidence type="ECO:0000256" key="1">
    <source>
        <dbReference type="ARBA" id="ARBA00022734"/>
    </source>
</evidence>
<sequence length="119" mass="13014">MAIVIKNPTTPYVGPIPVGMTEGATIHVRGTTELHHSGFLISLQCGSSTDPRSDCALAFTPRFSEQQVGRNSLQNGCWGLEESHGSVTFRLGENVDMSIVVHAGYYTVKTYTQVPNWRC</sequence>